<organism evidence="1 2">
    <name type="scientific">Sphenostylis stenocarpa</name>
    <dbReference type="NCBI Taxonomy" id="92480"/>
    <lineage>
        <taxon>Eukaryota</taxon>
        <taxon>Viridiplantae</taxon>
        <taxon>Streptophyta</taxon>
        <taxon>Embryophyta</taxon>
        <taxon>Tracheophyta</taxon>
        <taxon>Spermatophyta</taxon>
        <taxon>Magnoliopsida</taxon>
        <taxon>eudicotyledons</taxon>
        <taxon>Gunneridae</taxon>
        <taxon>Pentapetalae</taxon>
        <taxon>rosids</taxon>
        <taxon>fabids</taxon>
        <taxon>Fabales</taxon>
        <taxon>Fabaceae</taxon>
        <taxon>Papilionoideae</taxon>
        <taxon>50 kb inversion clade</taxon>
        <taxon>NPAAA clade</taxon>
        <taxon>indigoferoid/millettioid clade</taxon>
        <taxon>Phaseoleae</taxon>
        <taxon>Sphenostylis</taxon>
    </lineage>
</organism>
<gene>
    <name evidence="1" type="ORF">AYBTSS11_LOCUS16944</name>
</gene>
<dbReference type="AlphaFoldDB" id="A0AA86VIA9"/>
<proteinExistence type="predicted"/>
<dbReference type="Gramene" id="rna-AYBTSS11_LOCUS16944">
    <property type="protein sequence ID" value="CAJ1956963.1"/>
    <property type="gene ID" value="gene-AYBTSS11_LOCUS16944"/>
</dbReference>
<name>A0AA86VIA9_9FABA</name>
<evidence type="ECO:0000313" key="1">
    <source>
        <dbReference type="EMBL" id="CAJ1956963.1"/>
    </source>
</evidence>
<reference evidence="1" key="1">
    <citation type="submission" date="2023-10" db="EMBL/GenBank/DDBJ databases">
        <authorList>
            <person name="Domelevo Entfellner J.-B."/>
        </authorList>
    </citation>
    <scope>NUCLEOTIDE SEQUENCE</scope>
</reference>
<protein>
    <submittedName>
        <fullName evidence="1">Uncharacterized protein</fullName>
    </submittedName>
</protein>
<sequence length="103" mass="11951">MMGGTRSRKGGAMLWRWDWWLFVKLRMGKEVDGGIAVRGCEAGRGEAGRCDQIRVKWEREMKMSSKGKRDVKATMYDDGYGCGPPWWMKEELCEQLRDRDQNG</sequence>
<keyword evidence="2" id="KW-1185">Reference proteome</keyword>
<dbReference type="Proteomes" id="UP001189624">
    <property type="component" value="Chromosome 5"/>
</dbReference>
<evidence type="ECO:0000313" key="2">
    <source>
        <dbReference type="Proteomes" id="UP001189624"/>
    </source>
</evidence>
<accession>A0AA86VIA9</accession>
<dbReference type="EMBL" id="OY731402">
    <property type="protein sequence ID" value="CAJ1956963.1"/>
    <property type="molecule type" value="Genomic_DNA"/>
</dbReference>